<dbReference type="AlphaFoldDB" id="A0A6C0H0L3"/>
<dbReference type="EMBL" id="MN739835">
    <property type="protein sequence ID" value="QHT73979.1"/>
    <property type="molecule type" value="Genomic_DNA"/>
</dbReference>
<reference evidence="1" key="1">
    <citation type="journal article" date="2020" name="Nature">
        <title>Giant virus diversity and host interactions through global metagenomics.</title>
        <authorList>
            <person name="Schulz F."/>
            <person name="Roux S."/>
            <person name="Paez-Espino D."/>
            <person name="Jungbluth S."/>
            <person name="Walsh D.A."/>
            <person name="Denef V.J."/>
            <person name="McMahon K.D."/>
            <person name="Konstantinidis K.T."/>
            <person name="Eloe-Fadrosh E.A."/>
            <person name="Kyrpides N.C."/>
            <person name="Woyke T."/>
        </authorList>
    </citation>
    <scope>NUCLEOTIDE SEQUENCE</scope>
    <source>
        <strain evidence="1">GVMAG-M-3300023179-4</strain>
    </source>
</reference>
<accession>A0A6C0H0L3</accession>
<organism evidence="1">
    <name type="scientific">viral metagenome</name>
    <dbReference type="NCBI Taxonomy" id="1070528"/>
    <lineage>
        <taxon>unclassified sequences</taxon>
        <taxon>metagenomes</taxon>
        <taxon>organismal metagenomes</taxon>
    </lineage>
</organism>
<evidence type="ECO:0000313" key="1">
    <source>
        <dbReference type="EMBL" id="QHT73979.1"/>
    </source>
</evidence>
<sequence>MSSLLKTLNKNQNEKFNPDVANLYNKTNQTRNTIKYNFTNEGYKTIINDNLPKIIKSKEDLKINYEKISSKDLPVINKKITELEYEREMEKEKLVKQIDHNKKLDEVIKIKRKEKNEENYQASTHSELKNLTINSNDKIKKEKQRYNNIVDSINDILKN</sequence>
<name>A0A6C0H0L3_9ZZZZ</name>
<protein>
    <submittedName>
        <fullName evidence="1">Uncharacterized protein</fullName>
    </submittedName>
</protein>
<proteinExistence type="predicted"/>